<dbReference type="SUPFAM" id="SSF88697">
    <property type="entry name" value="PUA domain-like"/>
    <property type="match status" value="1"/>
</dbReference>
<feature type="domain" description="EVE" evidence="2">
    <location>
        <begin position="4"/>
        <end position="149"/>
    </location>
</feature>
<dbReference type="InterPro" id="IPR047197">
    <property type="entry name" value="THYN1-like_EVE"/>
</dbReference>
<gene>
    <name evidence="3" type="ORF">HNQ61_003851</name>
</gene>
<organism evidence="3 4">
    <name type="scientific">Longimicrobium terrae</name>
    <dbReference type="NCBI Taxonomy" id="1639882"/>
    <lineage>
        <taxon>Bacteria</taxon>
        <taxon>Pseudomonadati</taxon>
        <taxon>Gemmatimonadota</taxon>
        <taxon>Longimicrobiia</taxon>
        <taxon>Longimicrobiales</taxon>
        <taxon>Longimicrobiaceae</taxon>
        <taxon>Longimicrobium</taxon>
    </lineage>
</organism>
<dbReference type="CDD" id="cd21133">
    <property type="entry name" value="EVE"/>
    <property type="match status" value="1"/>
</dbReference>
<accession>A0A841H2W4</accession>
<name>A0A841H2W4_9BACT</name>
<protein>
    <submittedName>
        <fullName evidence="3">Putative RNA-binding protein with PUA-like domain</fullName>
    </submittedName>
</protein>
<dbReference type="Gene3D" id="3.10.590.10">
    <property type="entry name" value="ph1033 like domains"/>
    <property type="match status" value="1"/>
</dbReference>
<dbReference type="RefSeq" id="WP_170032182.1">
    <property type="nucleotide sequence ID" value="NZ_JABDTL010000001.1"/>
</dbReference>
<evidence type="ECO:0000256" key="1">
    <source>
        <dbReference type="SAM" id="MobiDB-lite"/>
    </source>
</evidence>
<feature type="compositionally biased region" description="Basic and acidic residues" evidence="1">
    <location>
        <begin position="76"/>
        <end position="88"/>
    </location>
</feature>
<evidence type="ECO:0000313" key="4">
    <source>
        <dbReference type="Proteomes" id="UP000582837"/>
    </source>
</evidence>
<feature type="region of interest" description="Disordered" evidence="1">
    <location>
        <begin position="65"/>
        <end position="88"/>
    </location>
</feature>
<reference evidence="3 4" key="1">
    <citation type="submission" date="2020-08" db="EMBL/GenBank/DDBJ databases">
        <title>Genomic Encyclopedia of Type Strains, Phase IV (KMG-IV): sequencing the most valuable type-strain genomes for metagenomic binning, comparative biology and taxonomic classification.</title>
        <authorList>
            <person name="Goeker M."/>
        </authorList>
    </citation>
    <scope>NUCLEOTIDE SEQUENCE [LARGE SCALE GENOMIC DNA]</scope>
    <source>
        <strain evidence="3 4">DSM 29007</strain>
    </source>
</reference>
<dbReference type="PANTHER" id="PTHR14087">
    <property type="entry name" value="THYMOCYTE NUCLEAR PROTEIN 1"/>
    <property type="match status" value="1"/>
</dbReference>
<dbReference type="Proteomes" id="UP000582837">
    <property type="component" value="Unassembled WGS sequence"/>
</dbReference>
<dbReference type="AlphaFoldDB" id="A0A841H2W4"/>
<dbReference type="InterPro" id="IPR052181">
    <property type="entry name" value="5hmC_binding"/>
</dbReference>
<sequence>MPRNWLLKSEPDVYSIHDLRRDGSTSWEGVRNYQARNFMRDDARPGDRVLYYHSNASPPGVAGLATVSREGYPDPSARDPRSDYFDPKASDEDPRWYMINVAFQEAFPALVSLDDLRAAPGLEKMLVINKSRLSVQPVTDEEYEIVVRMGRGERT</sequence>
<keyword evidence="4" id="KW-1185">Reference proteome</keyword>
<comment type="caution">
    <text evidence="3">The sequence shown here is derived from an EMBL/GenBank/DDBJ whole genome shotgun (WGS) entry which is preliminary data.</text>
</comment>
<dbReference type="InterPro" id="IPR015947">
    <property type="entry name" value="PUA-like_sf"/>
</dbReference>
<dbReference type="InterPro" id="IPR002740">
    <property type="entry name" value="EVE_domain"/>
</dbReference>
<evidence type="ECO:0000259" key="2">
    <source>
        <dbReference type="Pfam" id="PF01878"/>
    </source>
</evidence>
<dbReference type="PANTHER" id="PTHR14087:SF7">
    <property type="entry name" value="THYMOCYTE NUCLEAR PROTEIN 1"/>
    <property type="match status" value="1"/>
</dbReference>
<dbReference type="Pfam" id="PF01878">
    <property type="entry name" value="EVE"/>
    <property type="match status" value="1"/>
</dbReference>
<proteinExistence type="predicted"/>
<dbReference type="EMBL" id="JACHIA010000013">
    <property type="protein sequence ID" value="MBB6072189.1"/>
    <property type="molecule type" value="Genomic_DNA"/>
</dbReference>
<evidence type="ECO:0000313" key="3">
    <source>
        <dbReference type="EMBL" id="MBB6072189.1"/>
    </source>
</evidence>